<dbReference type="Proteomes" id="UP000777482">
    <property type="component" value="Unassembled WGS sequence"/>
</dbReference>
<gene>
    <name evidence="2" type="ORF">C6P46_003848</name>
</gene>
<evidence type="ECO:0000256" key="1">
    <source>
        <dbReference type="SAM" id="MobiDB-lite"/>
    </source>
</evidence>
<feature type="compositionally biased region" description="Low complexity" evidence="1">
    <location>
        <begin position="165"/>
        <end position="178"/>
    </location>
</feature>
<proteinExistence type="predicted"/>
<feature type="compositionally biased region" description="Basic residues" evidence="1">
    <location>
        <begin position="190"/>
        <end position="203"/>
    </location>
</feature>
<keyword evidence="3" id="KW-1185">Reference proteome</keyword>
<feature type="compositionally biased region" description="Acidic residues" evidence="1">
    <location>
        <begin position="128"/>
        <end position="142"/>
    </location>
</feature>
<dbReference type="EMBL" id="PUHQ01000033">
    <property type="protein sequence ID" value="KAG0661627.1"/>
    <property type="molecule type" value="Genomic_DNA"/>
</dbReference>
<dbReference type="AlphaFoldDB" id="A0A9P6W0Z9"/>
<reference evidence="2 3" key="1">
    <citation type="submission" date="2020-11" db="EMBL/GenBank/DDBJ databases">
        <title>Kefir isolates.</title>
        <authorList>
            <person name="Marcisauskas S."/>
            <person name="Kim Y."/>
            <person name="Blasche S."/>
        </authorList>
    </citation>
    <scope>NUCLEOTIDE SEQUENCE [LARGE SCALE GENOMIC DNA]</scope>
    <source>
        <strain evidence="2 3">KR</strain>
    </source>
</reference>
<comment type="caution">
    <text evidence="2">The sequence shown here is derived from an EMBL/GenBank/DDBJ whole genome shotgun (WGS) entry which is preliminary data.</text>
</comment>
<organism evidence="2 3">
    <name type="scientific">Rhodotorula mucilaginosa</name>
    <name type="common">Yeast</name>
    <name type="synonym">Rhodotorula rubra</name>
    <dbReference type="NCBI Taxonomy" id="5537"/>
    <lineage>
        <taxon>Eukaryota</taxon>
        <taxon>Fungi</taxon>
        <taxon>Dikarya</taxon>
        <taxon>Basidiomycota</taxon>
        <taxon>Pucciniomycotina</taxon>
        <taxon>Microbotryomycetes</taxon>
        <taxon>Sporidiobolales</taxon>
        <taxon>Sporidiobolaceae</taxon>
        <taxon>Rhodotorula</taxon>
    </lineage>
</organism>
<feature type="compositionally biased region" description="Basic and acidic residues" evidence="1">
    <location>
        <begin position="90"/>
        <end position="102"/>
    </location>
</feature>
<feature type="region of interest" description="Disordered" evidence="1">
    <location>
        <begin position="90"/>
        <end position="225"/>
    </location>
</feature>
<feature type="compositionally biased region" description="Basic and acidic residues" evidence="1">
    <location>
        <begin position="111"/>
        <end position="120"/>
    </location>
</feature>
<name>A0A9P6W0Z9_RHOMI</name>
<accession>A0A9P6W0Z9</accession>
<evidence type="ECO:0000313" key="2">
    <source>
        <dbReference type="EMBL" id="KAG0661627.1"/>
    </source>
</evidence>
<protein>
    <submittedName>
        <fullName evidence="2">Uncharacterized protein</fullName>
    </submittedName>
</protein>
<sequence>MEATVNASAVTVESTTTRLRQAFDDDDNSLLLTRCIEKAIDYILDCVGLPTLLIALLACLLRSTISDWLDFAFVVSMHVLHRHQQRLVAEQEREDERAHAQEEEGAGTLESGEKEREDAGVGRVTTVVEEDEGEEPVAEDSGSEQAAAQTRDANVTVHTDAAKLAPTDATADQTPTSTIPNAATPEQPTKRKKRKSRRSKKREHAADSSGAAETPTAPAQPDVYEGMIPNGLPRAFRGIKVETATYRMMWAFWHILMMHAPAAAINPVGGPVLTKRFSAQELYAFAVAHDYGTALVSWQKTERTLLRFVEQRQFPDGFTLTTLRDCPTTFSVEPRMGIVFEAKLESVAVINRLFDPPFTL</sequence>
<feature type="compositionally biased region" description="Polar residues" evidence="1">
    <location>
        <begin position="143"/>
        <end position="157"/>
    </location>
</feature>
<evidence type="ECO:0000313" key="3">
    <source>
        <dbReference type="Proteomes" id="UP000777482"/>
    </source>
</evidence>
<dbReference type="OrthoDB" id="10650360at2759"/>